<keyword evidence="3" id="KW-1185">Reference proteome</keyword>
<evidence type="ECO:0000256" key="1">
    <source>
        <dbReference type="SAM" id="MobiDB-lite"/>
    </source>
</evidence>
<evidence type="ECO:0000313" key="3">
    <source>
        <dbReference type="Proteomes" id="UP000314294"/>
    </source>
</evidence>
<organism evidence="2 3">
    <name type="scientific">Liparis tanakae</name>
    <name type="common">Tanaka's snailfish</name>
    <dbReference type="NCBI Taxonomy" id="230148"/>
    <lineage>
        <taxon>Eukaryota</taxon>
        <taxon>Metazoa</taxon>
        <taxon>Chordata</taxon>
        <taxon>Craniata</taxon>
        <taxon>Vertebrata</taxon>
        <taxon>Euteleostomi</taxon>
        <taxon>Actinopterygii</taxon>
        <taxon>Neopterygii</taxon>
        <taxon>Teleostei</taxon>
        <taxon>Neoteleostei</taxon>
        <taxon>Acanthomorphata</taxon>
        <taxon>Eupercaria</taxon>
        <taxon>Perciformes</taxon>
        <taxon>Cottioidei</taxon>
        <taxon>Cottales</taxon>
        <taxon>Liparidae</taxon>
        <taxon>Liparis</taxon>
    </lineage>
</organism>
<dbReference type="Proteomes" id="UP000314294">
    <property type="component" value="Unassembled WGS sequence"/>
</dbReference>
<feature type="region of interest" description="Disordered" evidence="1">
    <location>
        <begin position="1"/>
        <end position="122"/>
    </location>
</feature>
<proteinExistence type="predicted"/>
<dbReference type="AlphaFoldDB" id="A0A4Z2FCG5"/>
<sequence length="122" mass="14120">MSTLYLYPSLPKQTPQSLSRGRDRIQRQFEEERGRERERKRERGREKDPNREEITKKGESGRRAEGGTSRPGGDGQSSRTEDLKGVKIEDHSSDKERPFLPLLGSTWPEKAEEALHQRRSTD</sequence>
<name>A0A4Z2FCG5_9TELE</name>
<gene>
    <name evidence="2" type="ORF">EYF80_051378</name>
</gene>
<reference evidence="2 3" key="1">
    <citation type="submission" date="2019-03" db="EMBL/GenBank/DDBJ databases">
        <title>First draft genome of Liparis tanakae, snailfish: a comprehensive survey of snailfish specific genes.</title>
        <authorList>
            <person name="Kim W."/>
            <person name="Song I."/>
            <person name="Jeong J.-H."/>
            <person name="Kim D."/>
            <person name="Kim S."/>
            <person name="Ryu S."/>
            <person name="Song J.Y."/>
            <person name="Lee S.K."/>
        </authorList>
    </citation>
    <scope>NUCLEOTIDE SEQUENCE [LARGE SCALE GENOMIC DNA]</scope>
    <source>
        <tissue evidence="2">Muscle</tissue>
    </source>
</reference>
<feature type="compositionally biased region" description="Basic and acidic residues" evidence="1">
    <location>
        <begin position="20"/>
        <end position="65"/>
    </location>
</feature>
<comment type="caution">
    <text evidence="2">The sequence shown here is derived from an EMBL/GenBank/DDBJ whole genome shotgun (WGS) entry which is preliminary data.</text>
</comment>
<evidence type="ECO:0000313" key="2">
    <source>
        <dbReference type="EMBL" id="TNN38453.1"/>
    </source>
</evidence>
<dbReference type="EMBL" id="SRLO01001370">
    <property type="protein sequence ID" value="TNN38453.1"/>
    <property type="molecule type" value="Genomic_DNA"/>
</dbReference>
<accession>A0A4Z2FCG5</accession>
<feature type="compositionally biased region" description="Basic and acidic residues" evidence="1">
    <location>
        <begin position="109"/>
        <end position="122"/>
    </location>
</feature>
<feature type="compositionally biased region" description="Basic and acidic residues" evidence="1">
    <location>
        <begin position="79"/>
        <end position="98"/>
    </location>
</feature>
<protein>
    <submittedName>
        <fullName evidence="2">Uncharacterized protein</fullName>
    </submittedName>
</protein>